<keyword evidence="1" id="KW-0732">Signal</keyword>
<dbReference type="Gene3D" id="3.90.190.10">
    <property type="entry name" value="Protein tyrosine phosphatase superfamily"/>
    <property type="match status" value="1"/>
</dbReference>
<keyword evidence="4" id="KW-1185">Reference proteome</keyword>
<dbReference type="AlphaFoldDB" id="A0A815S4N4"/>
<accession>A0A815S4N4</accession>
<dbReference type="OrthoDB" id="2017893at2759"/>
<evidence type="ECO:0008006" key="5">
    <source>
        <dbReference type="Google" id="ProtNLM"/>
    </source>
</evidence>
<evidence type="ECO:0000313" key="4">
    <source>
        <dbReference type="Proteomes" id="UP000663829"/>
    </source>
</evidence>
<comment type="caution">
    <text evidence="2">The sequence shown here is derived from an EMBL/GenBank/DDBJ whole genome shotgun (WGS) entry which is preliminary data.</text>
</comment>
<dbReference type="EMBL" id="CAJNOQ010021431">
    <property type="protein sequence ID" value="CAF1486013.1"/>
    <property type="molecule type" value="Genomic_DNA"/>
</dbReference>
<reference evidence="2" key="1">
    <citation type="submission" date="2021-02" db="EMBL/GenBank/DDBJ databases">
        <authorList>
            <person name="Nowell W R."/>
        </authorList>
    </citation>
    <scope>NUCLEOTIDE SEQUENCE</scope>
</reference>
<evidence type="ECO:0000256" key="1">
    <source>
        <dbReference type="SAM" id="SignalP"/>
    </source>
</evidence>
<dbReference type="InterPro" id="IPR029021">
    <property type="entry name" value="Prot-tyrosine_phosphatase-like"/>
</dbReference>
<name>A0A815S4N4_9BILA</name>
<feature type="chain" id="PRO_5036412245" description="Tyrosine-protein phosphatase domain-containing protein" evidence="1">
    <location>
        <begin position="18"/>
        <end position="109"/>
    </location>
</feature>
<organism evidence="2 4">
    <name type="scientific">Didymodactylos carnosus</name>
    <dbReference type="NCBI Taxonomy" id="1234261"/>
    <lineage>
        <taxon>Eukaryota</taxon>
        <taxon>Metazoa</taxon>
        <taxon>Spiralia</taxon>
        <taxon>Gnathifera</taxon>
        <taxon>Rotifera</taxon>
        <taxon>Eurotatoria</taxon>
        <taxon>Bdelloidea</taxon>
        <taxon>Philodinida</taxon>
        <taxon>Philodinidae</taxon>
        <taxon>Didymodactylos</taxon>
    </lineage>
</organism>
<protein>
    <recommendedName>
        <fullName evidence="5">Tyrosine-protein phosphatase domain-containing protein</fullName>
    </recommendedName>
</protein>
<feature type="signal peptide" evidence="1">
    <location>
        <begin position="1"/>
        <end position="17"/>
    </location>
</feature>
<evidence type="ECO:0000313" key="3">
    <source>
        <dbReference type="EMBL" id="CAF4350121.1"/>
    </source>
</evidence>
<evidence type="ECO:0000313" key="2">
    <source>
        <dbReference type="EMBL" id="CAF1486013.1"/>
    </source>
</evidence>
<dbReference type="EMBL" id="CAJOBC010086920">
    <property type="protein sequence ID" value="CAF4350121.1"/>
    <property type="molecule type" value="Genomic_DNA"/>
</dbReference>
<gene>
    <name evidence="2" type="ORF">GPM918_LOCUS36044</name>
    <name evidence="3" type="ORF">SRO942_LOCUS36774</name>
</gene>
<dbReference type="SUPFAM" id="SSF52799">
    <property type="entry name" value="(Phosphotyrosine protein) phosphatases II"/>
    <property type="match status" value="1"/>
</dbReference>
<proteinExistence type="predicted"/>
<dbReference type="Proteomes" id="UP000681722">
    <property type="component" value="Unassembled WGS sequence"/>
</dbReference>
<dbReference type="Proteomes" id="UP000663829">
    <property type="component" value="Unassembled WGS sequence"/>
</dbReference>
<sequence>MLSLTIIFNLIIPKVLLTSAYPRGRKPNAHKLLTRQIFDAGVQVIVNIMETEELKDLYHIEILFNREIEFISFPIRDRSVHQDNQFVLDFCLELCDRVKRRQVALVHCW</sequence>